<dbReference type="RefSeq" id="WP_106310413.1">
    <property type="nucleotide sequence ID" value="NZ_PVWO01000406.1"/>
</dbReference>
<reference evidence="1 2" key="1">
    <citation type="submission" date="2018-03" db="EMBL/GenBank/DDBJ databases">
        <title>The ancient ancestry and fast evolution of plastids.</title>
        <authorList>
            <person name="Moore K.R."/>
            <person name="Magnabosco C."/>
            <person name="Momper L."/>
            <person name="Gold D.A."/>
            <person name="Bosak T."/>
            <person name="Fournier G.P."/>
        </authorList>
    </citation>
    <scope>NUCLEOTIDE SEQUENCE [LARGE SCALE GENOMIC DNA]</scope>
    <source>
        <strain evidence="1 2">CCALA 037</strain>
    </source>
</reference>
<protein>
    <submittedName>
        <fullName evidence="1">Uncharacterized protein</fullName>
    </submittedName>
</protein>
<proteinExistence type="predicted"/>
<comment type="caution">
    <text evidence="1">The sequence shown here is derived from an EMBL/GenBank/DDBJ whole genome shotgun (WGS) entry which is preliminary data.</text>
</comment>
<keyword evidence="2" id="KW-1185">Reference proteome</keyword>
<organism evidence="1 2">
    <name type="scientific">Chamaesiphon polymorphus CCALA 037</name>
    <dbReference type="NCBI Taxonomy" id="2107692"/>
    <lineage>
        <taxon>Bacteria</taxon>
        <taxon>Bacillati</taxon>
        <taxon>Cyanobacteriota</taxon>
        <taxon>Cyanophyceae</taxon>
        <taxon>Gomontiellales</taxon>
        <taxon>Chamaesiphonaceae</taxon>
        <taxon>Chamaesiphon</taxon>
    </lineage>
</organism>
<dbReference type="OrthoDB" id="582732at2"/>
<evidence type="ECO:0000313" key="1">
    <source>
        <dbReference type="EMBL" id="PSB50258.1"/>
    </source>
</evidence>
<dbReference type="AlphaFoldDB" id="A0A2T1FZ34"/>
<dbReference type="EMBL" id="PVWO01000406">
    <property type="protein sequence ID" value="PSB50258.1"/>
    <property type="molecule type" value="Genomic_DNA"/>
</dbReference>
<gene>
    <name evidence="1" type="ORF">C7B77_23000</name>
</gene>
<name>A0A2T1FZ34_9CYAN</name>
<dbReference type="Proteomes" id="UP000238937">
    <property type="component" value="Unassembled WGS sequence"/>
</dbReference>
<evidence type="ECO:0000313" key="2">
    <source>
        <dbReference type="Proteomes" id="UP000238937"/>
    </source>
</evidence>
<accession>A0A2T1FZ34</accession>
<sequence length="161" mass="18717">MYDFDKHAARAHSVGSAESLEHDRLYQFWSRSQGLWMSKLAKVTLCLLDERELATLSQIHVLEQPEFGIKLAWEYQLKAESGQMNWFVDAAQPGLVFTNKSVWADSLPAIYDYQMVGDRMLITATGELEERTVLEGDCQRRRELRCDGALVRRHWEHKFNP</sequence>